<proteinExistence type="predicted"/>
<dbReference type="EMBL" id="FPAG01000001">
    <property type="protein sequence ID" value="SFS40183.1"/>
    <property type="molecule type" value="Genomic_DNA"/>
</dbReference>
<sequence length="48" mass="5735">MHYFILNLFKLVIHNLNRNGLRNHENSFLHETPIDSPLPFKMTDKLNT</sequence>
<dbReference type="AlphaFoldDB" id="A0A1I6PJ36"/>
<evidence type="ECO:0000313" key="2">
    <source>
        <dbReference type="Proteomes" id="UP000183209"/>
    </source>
</evidence>
<reference evidence="1 2" key="1">
    <citation type="submission" date="2016-10" db="EMBL/GenBank/DDBJ databases">
        <authorList>
            <person name="de Groot N.N."/>
        </authorList>
    </citation>
    <scope>NUCLEOTIDE SEQUENCE [LARGE SCALE GENOMIC DNA]</scope>
    <source>
        <strain evidence="1 2">CGMCC 1.6114</strain>
    </source>
</reference>
<accession>A0A1I6PJ36</accession>
<dbReference type="Proteomes" id="UP000183209">
    <property type="component" value="Unassembled WGS sequence"/>
</dbReference>
<gene>
    <name evidence="1" type="ORF">SAMN04487906_0326</name>
</gene>
<evidence type="ECO:0000313" key="1">
    <source>
        <dbReference type="EMBL" id="SFS40183.1"/>
    </source>
</evidence>
<organism evidence="1 2">
    <name type="scientific">Zhouia amylolytica</name>
    <dbReference type="NCBI Taxonomy" id="376730"/>
    <lineage>
        <taxon>Bacteria</taxon>
        <taxon>Pseudomonadati</taxon>
        <taxon>Bacteroidota</taxon>
        <taxon>Flavobacteriia</taxon>
        <taxon>Flavobacteriales</taxon>
        <taxon>Flavobacteriaceae</taxon>
        <taxon>Zhouia</taxon>
    </lineage>
</organism>
<protein>
    <submittedName>
        <fullName evidence="1">Uncharacterized protein</fullName>
    </submittedName>
</protein>
<name>A0A1I6PJ36_9FLAO</name>